<dbReference type="InterPro" id="IPR013762">
    <property type="entry name" value="Integrase-like_cat_sf"/>
</dbReference>
<dbReference type="SUPFAM" id="SSF56349">
    <property type="entry name" value="DNA breaking-rejoining enzymes"/>
    <property type="match status" value="1"/>
</dbReference>
<evidence type="ECO:0000256" key="2">
    <source>
        <dbReference type="ARBA" id="ARBA00023125"/>
    </source>
</evidence>
<dbReference type="Gene3D" id="1.10.443.10">
    <property type="entry name" value="Intergrase catalytic core"/>
    <property type="match status" value="1"/>
</dbReference>
<dbReference type="RefSeq" id="WP_338198751.1">
    <property type="nucleotide sequence ID" value="NZ_JAEKNR010000028.1"/>
</dbReference>
<dbReference type="EMBL" id="JAEKNR010000028">
    <property type="protein sequence ID" value="MBJ7596921.1"/>
    <property type="molecule type" value="Genomic_DNA"/>
</dbReference>
<dbReference type="InterPro" id="IPR044068">
    <property type="entry name" value="CB"/>
</dbReference>
<feature type="domain" description="Tyr recombinase" evidence="5">
    <location>
        <begin position="179"/>
        <end position="310"/>
    </location>
</feature>
<evidence type="ECO:0000313" key="8">
    <source>
        <dbReference type="Proteomes" id="UP000612893"/>
    </source>
</evidence>
<protein>
    <submittedName>
        <fullName evidence="7">Site-specific integrase</fullName>
    </submittedName>
</protein>
<dbReference type="PROSITE" id="PS51900">
    <property type="entry name" value="CB"/>
    <property type="match status" value="1"/>
</dbReference>
<dbReference type="InterPro" id="IPR011010">
    <property type="entry name" value="DNA_brk_join_enz"/>
</dbReference>
<dbReference type="GO" id="GO:0015074">
    <property type="term" value="P:DNA integration"/>
    <property type="evidence" value="ECO:0007669"/>
    <property type="project" value="UniProtKB-KW"/>
</dbReference>
<keyword evidence="1" id="KW-0229">DNA integration</keyword>
<dbReference type="Pfam" id="PF14659">
    <property type="entry name" value="Phage_int_SAM_3"/>
    <property type="match status" value="1"/>
</dbReference>
<feature type="domain" description="Core-binding (CB)" evidence="6">
    <location>
        <begin position="77"/>
        <end position="157"/>
    </location>
</feature>
<evidence type="ECO:0000259" key="5">
    <source>
        <dbReference type="PROSITE" id="PS51898"/>
    </source>
</evidence>
<dbReference type="PROSITE" id="PS51898">
    <property type="entry name" value="TYR_RECOMBINASE"/>
    <property type="match status" value="1"/>
</dbReference>
<dbReference type="Gene3D" id="1.10.150.130">
    <property type="match status" value="1"/>
</dbReference>
<feature type="non-terminal residue" evidence="7">
    <location>
        <position position="310"/>
    </location>
</feature>
<sequence>MSRAKSKRIKMPNGAGSLIRRSDGRWMARYSTEDPESGRTLRKTLYGRTEQEARSRLVVALSGRDLGTLVVTRGRALTVHAYLERWLATKRVRPKTLLRYRELVLNHVIPMLGQMPLPRLDSRHVNRLMERKLSSGLAPRTCNHIRAVLRNALHDAMREGLVTRNAAELAHPIPLYNIEETKVLAPDEVGTFLELAQRHPLGNLLIVALASGCRQGELLGLRWQDVDLDKGSIRIERTLQYIARGWHVLPPKTPRSRRPIALPKVACEALRREKREQAEARLKADKWSDEFEDLVFTNDQGGPLVAYRLS</sequence>
<evidence type="ECO:0000259" key="6">
    <source>
        <dbReference type="PROSITE" id="PS51900"/>
    </source>
</evidence>
<dbReference type="GO" id="GO:0003677">
    <property type="term" value="F:DNA binding"/>
    <property type="evidence" value="ECO:0007669"/>
    <property type="project" value="UniProtKB-UniRule"/>
</dbReference>
<keyword evidence="8" id="KW-1185">Reference proteome</keyword>
<dbReference type="CDD" id="cd01189">
    <property type="entry name" value="INT_ICEBs1_C_like"/>
    <property type="match status" value="1"/>
</dbReference>
<dbReference type="GO" id="GO:0006310">
    <property type="term" value="P:DNA recombination"/>
    <property type="evidence" value="ECO:0007669"/>
    <property type="project" value="UniProtKB-KW"/>
</dbReference>
<organism evidence="7 8">
    <name type="scientific">Candidatus Nephthysia bennettiae</name>
    <dbReference type="NCBI Taxonomy" id="3127016"/>
    <lineage>
        <taxon>Bacteria</taxon>
        <taxon>Bacillati</taxon>
        <taxon>Candidatus Dormiibacterota</taxon>
        <taxon>Candidatus Dormibacteria</taxon>
        <taxon>Candidatus Dormibacterales</taxon>
        <taxon>Candidatus Dormibacteraceae</taxon>
        <taxon>Candidatus Nephthysia</taxon>
    </lineage>
</organism>
<reference evidence="7" key="1">
    <citation type="submission" date="2020-10" db="EMBL/GenBank/DDBJ databases">
        <title>Ca. Dormibacterota MAGs.</title>
        <authorList>
            <person name="Montgomery K."/>
        </authorList>
    </citation>
    <scope>NUCLEOTIDE SEQUENCE [LARGE SCALE GENOMIC DNA]</scope>
    <source>
        <strain evidence="7">SC8812_S17_10</strain>
    </source>
</reference>
<dbReference type="InterPro" id="IPR004107">
    <property type="entry name" value="Integrase_SAM-like_N"/>
</dbReference>
<evidence type="ECO:0000256" key="1">
    <source>
        <dbReference type="ARBA" id="ARBA00022908"/>
    </source>
</evidence>
<gene>
    <name evidence="7" type="ORF">JF922_02380</name>
</gene>
<dbReference type="InterPro" id="IPR002104">
    <property type="entry name" value="Integrase_catalytic"/>
</dbReference>
<keyword evidence="2 4" id="KW-0238">DNA-binding</keyword>
<dbReference type="AlphaFoldDB" id="A0A934JW67"/>
<dbReference type="Proteomes" id="UP000612893">
    <property type="component" value="Unassembled WGS sequence"/>
</dbReference>
<name>A0A934JW67_9BACT</name>
<keyword evidence="3" id="KW-0233">DNA recombination</keyword>
<dbReference type="InterPro" id="IPR010998">
    <property type="entry name" value="Integrase_recombinase_N"/>
</dbReference>
<proteinExistence type="predicted"/>
<evidence type="ECO:0000313" key="7">
    <source>
        <dbReference type="EMBL" id="MBJ7596921.1"/>
    </source>
</evidence>
<dbReference type="PANTHER" id="PTHR30349">
    <property type="entry name" value="PHAGE INTEGRASE-RELATED"/>
    <property type="match status" value="1"/>
</dbReference>
<accession>A0A934JW67</accession>
<dbReference type="PANTHER" id="PTHR30349:SF91">
    <property type="entry name" value="INTA PROTEIN"/>
    <property type="match status" value="1"/>
</dbReference>
<dbReference type="InterPro" id="IPR050090">
    <property type="entry name" value="Tyrosine_recombinase_XerCD"/>
</dbReference>
<evidence type="ECO:0000256" key="4">
    <source>
        <dbReference type="PROSITE-ProRule" id="PRU01248"/>
    </source>
</evidence>
<evidence type="ECO:0000256" key="3">
    <source>
        <dbReference type="ARBA" id="ARBA00023172"/>
    </source>
</evidence>
<comment type="caution">
    <text evidence="7">The sequence shown here is derived from an EMBL/GenBank/DDBJ whole genome shotgun (WGS) entry which is preliminary data.</text>
</comment>
<dbReference type="Pfam" id="PF00589">
    <property type="entry name" value="Phage_integrase"/>
    <property type="match status" value="1"/>
</dbReference>